<protein>
    <submittedName>
        <fullName evidence="1">NB-ARC domain-containing protein</fullName>
    </submittedName>
</protein>
<dbReference type="InterPro" id="IPR027417">
    <property type="entry name" value="P-loop_NTPase"/>
</dbReference>
<dbReference type="SUPFAM" id="SSF52540">
    <property type="entry name" value="P-loop containing nucleoside triphosphate hydrolases"/>
    <property type="match status" value="1"/>
</dbReference>
<evidence type="ECO:0000313" key="2">
    <source>
        <dbReference type="Proteomes" id="UP001595833"/>
    </source>
</evidence>
<dbReference type="PRINTS" id="PR00364">
    <property type="entry name" value="DISEASERSIST"/>
</dbReference>
<dbReference type="Proteomes" id="UP001595833">
    <property type="component" value="Unassembled WGS sequence"/>
</dbReference>
<reference evidence="2" key="1">
    <citation type="journal article" date="2019" name="Int. J. Syst. Evol. Microbiol.">
        <title>The Global Catalogue of Microorganisms (GCM) 10K type strain sequencing project: providing services to taxonomists for standard genome sequencing and annotation.</title>
        <authorList>
            <consortium name="The Broad Institute Genomics Platform"/>
            <consortium name="The Broad Institute Genome Sequencing Center for Infectious Disease"/>
            <person name="Wu L."/>
            <person name="Ma J."/>
        </authorList>
    </citation>
    <scope>NUCLEOTIDE SEQUENCE [LARGE SCALE GENOMIC DNA]</scope>
    <source>
        <strain evidence="2">KCTC 12848</strain>
    </source>
</reference>
<evidence type="ECO:0000313" key="1">
    <source>
        <dbReference type="EMBL" id="MFC5056406.1"/>
    </source>
</evidence>
<dbReference type="EMBL" id="JBHSJB010000020">
    <property type="protein sequence ID" value="MFC5056406.1"/>
    <property type="molecule type" value="Genomic_DNA"/>
</dbReference>
<dbReference type="PANTHER" id="PTHR47691:SF3">
    <property type="entry name" value="HTH-TYPE TRANSCRIPTIONAL REGULATOR RV0890C-RELATED"/>
    <property type="match status" value="1"/>
</dbReference>
<comment type="caution">
    <text evidence="1">The sequence shown here is derived from an EMBL/GenBank/DDBJ whole genome shotgun (WGS) entry which is preliminary data.</text>
</comment>
<proteinExistence type="predicted"/>
<dbReference type="PANTHER" id="PTHR47691">
    <property type="entry name" value="REGULATOR-RELATED"/>
    <property type="match status" value="1"/>
</dbReference>
<name>A0ABV9Y1W2_9PSEU</name>
<dbReference type="Gene3D" id="3.40.50.300">
    <property type="entry name" value="P-loop containing nucleotide triphosphate hydrolases"/>
    <property type="match status" value="1"/>
</dbReference>
<keyword evidence="2" id="KW-1185">Reference proteome</keyword>
<dbReference type="RefSeq" id="WP_344038326.1">
    <property type="nucleotide sequence ID" value="NZ_BAAAKE010000010.1"/>
</dbReference>
<accession>A0ABV9Y1W2</accession>
<organism evidence="1 2">
    <name type="scientific">Saccharothrix xinjiangensis</name>
    <dbReference type="NCBI Taxonomy" id="204798"/>
    <lineage>
        <taxon>Bacteria</taxon>
        <taxon>Bacillati</taxon>
        <taxon>Actinomycetota</taxon>
        <taxon>Actinomycetes</taxon>
        <taxon>Pseudonocardiales</taxon>
        <taxon>Pseudonocardiaceae</taxon>
        <taxon>Saccharothrix</taxon>
    </lineage>
</organism>
<gene>
    <name evidence="1" type="ORF">ACFPFM_21925</name>
</gene>
<sequence>MHNELTGDVHGFVLQAADVHLQVPAVTALAGLPPVDAGFTGRTADLALVAEALRSARPVVVSTVMGLAGVGKTTLAVRAAHDAVEAGLFPGGVLFIDLQGYSTGTRVEPRAALAVFLHALGVPAGQVPAEQAAREALYRTRLAERTAPVLVVLDNASSTDQVKPLLPPGTTHRVLVTSRHTLGGVQGARRIPLDVLPEAEAVAMLDNVLRAADPADERIDADVEAAREIAALCGRLPLALGIVAALLADDPELPLAGMTASLREATTRLGELTY</sequence>